<evidence type="ECO:0000256" key="9">
    <source>
        <dbReference type="ARBA" id="ARBA00022842"/>
    </source>
</evidence>
<dbReference type="PANTHER" id="PTHR47545:SF1">
    <property type="entry name" value="MULTIFUNCTIONAL CCA PROTEIN"/>
    <property type="match status" value="1"/>
</dbReference>
<keyword evidence="9" id="KW-0460">Magnesium</keyword>
<dbReference type="InterPro" id="IPR032828">
    <property type="entry name" value="PolyA_RNA-bd"/>
</dbReference>
<keyword evidence="5" id="KW-0479">Metal-binding</keyword>
<dbReference type="InterPro" id="IPR032810">
    <property type="entry name" value="CCA-adding_enz_C"/>
</dbReference>
<dbReference type="GO" id="GO:0016779">
    <property type="term" value="F:nucleotidyltransferase activity"/>
    <property type="evidence" value="ECO:0007669"/>
    <property type="project" value="UniProtKB-KW"/>
</dbReference>
<dbReference type="Gene3D" id="3.30.460.10">
    <property type="entry name" value="Beta Polymerase, domain 2"/>
    <property type="match status" value="1"/>
</dbReference>
<evidence type="ECO:0000256" key="2">
    <source>
        <dbReference type="ARBA" id="ARBA00022679"/>
    </source>
</evidence>
<evidence type="ECO:0000256" key="7">
    <source>
        <dbReference type="ARBA" id="ARBA00022800"/>
    </source>
</evidence>
<keyword evidence="2 11" id="KW-0808">Transferase</keyword>
<dbReference type="InterPro" id="IPR050124">
    <property type="entry name" value="tRNA_CCA-adding_enzyme"/>
</dbReference>
<dbReference type="PANTHER" id="PTHR47545">
    <property type="entry name" value="MULTIFUNCTIONAL CCA PROTEIN"/>
    <property type="match status" value="1"/>
</dbReference>
<dbReference type="STRING" id="1118060.GCA_000311845_00834"/>
<dbReference type="Gene3D" id="1.10.3090.10">
    <property type="entry name" value="cca-adding enzyme, domain 2"/>
    <property type="match status" value="1"/>
</dbReference>
<comment type="cofactor">
    <cofactor evidence="1">
        <name>Mg(2+)</name>
        <dbReference type="ChEBI" id="CHEBI:18420"/>
    </cofactor>
</comment>
<keyword evidence="4 13" id="KW-0548">Nucleotidyltransferase</keyword>
<keyword evidence="14" id="KW-1185">Reference proteome</keyword>
<dbReference type="Pfam" id="PF01966">
    <property type="entry name" value="HD"/>
    <property type="match status" value="1"/>
</dbReference>
<evidence type="ECO:0000313" key="14">
    <source>
        <dbReference type="Proteomes" id="UP000196560"/>
    </source>
</evidence>
<comment type="caution">
    <text evidence="13">The sequence shown here is derived from an EMBL/GenBank/DDBJ whole genome shotgun (WGS) entry which is preliminary data.</text>
</comment>
<keyword evidence="10 11" id="KW-0694">RNA-binding</keyword>
<dbReference type="GO" id="GO:0046872">
    <property type="term" value="F:metal ion binding"/>
    <property type="evidence" value="ECO:0007669"/>
    <property type="project" value="UniProtKB-KW"/>
</dbReference>
<evidence type="ECO:0000256" key="11">
    <source>
        <dbReference type="RuleBase" id="RU003953"/>
    </source>
</evidence>
<dbReference type="RefSeq" id="WP_087185696.1">
    <property type="nucleotide sequence ID" value="NZ_NFHO01000001.1"/>
</dbReference>
<dbReference type="GO" id="GO:0008033">
    <property type="term" value="P:tRNA processing"/>
    <property type="evidence" value="ECO:0007669"/>
    <property type="project" value="UniProtKB-KW"/>
</dbReference>
<reference evidence="14" key="1">
    <citation type="submission" date="2017-04" db="EMBL/GenBank/DDBJ databases">
        <title>Function of individual gut microbiota members based on whole genome sequencing of pure cultures obtained from chicken caecum.</title>
        <authorList>
            <person name="Medvecky M."/>
            <person name="Cejkova D."/>
            <person name="Polansky O."/>
            <person name="Karasova D."/>
            <person name="Kubasova T."/>
            <person name="Cizek A."/>
            <person name="Rychlik I."/>
        </authorList>
    </citation>
    <scope>NUCLEOTIDE SEQUENCE [LARGE SCALE GENOMIC DNA]</scope>
    <source>
        <strain evidence="14">An70</strain>
    </source>
</reference>
<keyword evidence="8" id="KW-0067">ATP-binding</keyword>
<evidence type="ECO:0000256" key="1">
    <source>
        <dbReference type="ARBA" id="ARBA00001946"/>
    </source>
</evidence>
<comment type="similarity">
    <text evidence="11">Belongs to the tRNA nucleotidyltransferase/poly(A) polymerase family.</text>
</comment>
<dbReference type="AlphaFoldDB" id="A0A1Y3UGT7"/>
<dbReference type="SUPFAM" id="SSF81891">
    <property type="entry name" value="Poly A polymerase C-terminal region-like"/>
    <property type="match status" value="1"/>
</dbReference>
<dbReference type="EMBL" id="NFHO01000001">
    <property type="protein sequence ID" value="OUN44600.1"/>
    <property type="molecule type" value="Genomic_DNA"/>
</dbReference>
<evidence type="ECO:0000259" key="12">
    <source>
        <dbReference type="SMART" id="SM00471"/>
    </source>
</evidence>
<dbReference type="GO" id="GO:0003723">
    <property type="term" value="F:RNA binding"/>
    <property type="evidence" value="ECO:0007669"/>
    <property type="project" value="UniProtKB-KW"/>
</dbReference>
<evidence type="ECO:0000256" key="4">
    <source>
        <dbReference type="ARBA" id="ARBA00022695"/>
    </source>
</evidence>
<dbReference type="Gene3D" id="1.10.246.80">
    <property type="match status" value="1"/>
</dbReference>
<dbReference type="Pfam" id="PF12627">
    <property type="entry name" value="PolyA_pol_RNAbd"/>
    <property type="match status" value="1"/>
</dbReference>
<dbReference type="InterPro" id="IPR006674">
    <property type="entry name" value="HD_domain"/>
</dbReference>
<keyword evidence="6" id="KW-0547">Nucleotide-binding</keyword>
<evidence type="ECO:0000313" key="13">
    <source>
        <dbReference type="EMBL" id="OUN44600.1"/>
    </source>
</evidence>
<dbReference type="SUPFAM" id="SSF81301">
    <property type="entry name" value="Nucleotidyltransferase"/>
    <property type="match status" value="1"/>
</dbReference>
<dbReference type="eggNOG" id="COG0617">
    <property type="taxonomic scope" value="Bacteria"/>
</dbReference>
<dbReference type="Pfam" id="PF01743">
    <property type="entry name" value="PolyA_pol"/>
    <property type="match status" value="1"/>
</dbReference>
<dbReference type="Proteomes" id="UP000196560">
    <property type="component" value="Unassembled WGS sequence"/>
</dbReference>
<protein>
    <submittedName>
        <fullName evidence="13">Polynucleotide adenylyltransferase</fullName>
    </submittedName>
</protein>
<feature type="domain" description="HD/PDEase" evidence="12">
    <location>
        <begin position="266"/>
        <end position="458"/>
    </location>
</feature>
<gene>
    <name evidence="13" type="ORF">B5G21_01325</name>
</gene>
<evidence type="ECO:0000256" key="10">
    <source>
        <dbReference type="ARBA" id="ARBA00022884"/>
    </source>
</evidence>
<evidence type="ECO:0000256" key="6">
    <source>
        <dbReference type="ARBA" id="ARBA00022741"/>
    </source>
</evidence>
<accession>A0A1Y3UGT7</accession>
<dbReference type="InterPro" id="IPR043519">
    <property type="entry name" value="NT_sf"/>
</dbReference>
<dbReference type="GO" id="GO:0005524">
    <property type="term" value="F:ATP binding"/>
    <property type="evidence" value="ECO:0007669"/>
    <property type="project" value="UniProtKB-KW"/>
</dbReference>
<dbReference type="CDD" id="cd00077">
    <property type="entry name" value="HDc"/>
    <property type="match status" value="1"/>
</dbReference>
<dbReference type="SMART" id="SM00471">
    <property type="entry name" value="HDc"/>
    <property type="match status" value="1"/>
</dbReference>
<dbReference type="GO" id="GO:0042245">
    <property type="term" value="P:RNA repair"/>
    <property type="evidence" value="ECO:0007669"/>
    <property type="project" value="UniProtKB-KW"/>
</dbReference>
<proteinExistence type="inferred from homology"/>
<dbReference type="CDD" id="cd05398">
    <property type="entry name" value="NT_ClassII-CCAase"/>
    <property type="match status" value="1"/>
</dbReference>
<sequence>MDECLHIDTGAAPSITVEQPALNGTPAPATALEVLRALEGAGLEAWIVGGWVRDALRGAPCHDVDICCSGTWQQSEAALKAEGFKVVRSGIKFGGITAVRGEERIEVTSYRFDGFYTDGRHPESVRLAQRVEDDLARRDFTVNAMAWHPTRGLLDVYDGAEDLRRRMIRAVGEPRRRFEEDALRMLRAVRFACRLDFVVEPQTASALASCAPLLDAVARERVGWELDGILATGHAGDALLRYPDIMCAAIPELGPCRGFDQRSRYHAFDVYDHIARVLTVAGELSLSSVDGAGPEAAPSPSLMWAALLHDIAKPACFTLDDRGCGHFYGHPERGAEQAREIMHRLACPSEVMRDACLLIRYHDRPMSAERSDLLRVMGLFAGSGLDTPRLMNELFDIKRADTLGKAPSCFYYVKDIERMREMVRELLANNEAYSVGTLALSGADLIAAGVAPGPRIGALLRRALDATVDGLVPNKRDDLLAYLDV</sequence>
<evidence type="ECO:0000256" key="8">
    <source>
        <dbReference type="ARBA" id="ARBA00022840"/>
    </source>
</evidence>
<dbReference type="InterPro" id="IPR002646">
    <property type="entry name" value="PolA_pol_head_dom"/>
</dbReference>
<keyword evidence="3" id="KW-0819">tRNA processing</keyword>
<keyword evidence="7" id="KW-0692">RNA repair</keyword>
<name>A0A1Y3UGT7_9ACTN</name>
<evidence type="ECO:0000256" key="3">
    <source>
        <dbReference type="ARBA" id="ARBA00022694"/>
    </source>
</evidence>
<organism evidence="13 14">
    <name type="scientific">Enorma massiliensis</name>
    <dbReference type="NCBI Taxonomy" id="1472761"/>
    <lineage>
        <taxon>Bacteria</taxon>
        <taxon>Bacillati</taxon>
        <taxon>Actinomycetota</taxon>
        <taxon>Coriobacteriia</taxon>
        <taxon>Coriobacteriales</taxon>
        <taxon>Coriobacteriaceae</taxon>
        <taxon>Enorma</taxon>
    </lineage>
</organism>
<dbReference type="InterPro" id="IPR003607">
    <property type="entry name" value="HD/PDEase_dom"/>
</dbReference>
<dbReference type="Pfam" id="PF13735">
    <property type="entry name" value="tRNA_NucTran2_2"/>
    <property type="match status" value="1"/>
</dbReference>
<evidence type="ECO:0000256" key="5">
    <source>
        <dbReference type="ARBA" id="ARBA00022723"/>
    </source>
</evidence>